<reference evidence="4 6" key="1">
    <citation type="submission" date="2019-09" db="EMBL/GenBank/DDBJ databases">
        <title>Draft genome sequences of 48 bacterial type strains from the CCUG.</title>
        <authorList>
            <person name="Tunovic T."/>
            <person name="Pineiro-Iglesias B."/>
            <person name="Unosson C."/>
            <person name="Inganas E."/>
            <person name="Ohlen M."/>
            <person name="Cardew S."/>
            <person name="Jensie-Markopoulos S."/>
            <person name="Salva-Serra F."/>
            <person name="Jaen-Luchoro D."/>
            <person name="Karlsson R."/>
            <person name="Svensson-Stadler L."/>
            <person name="Chun J."/>
            <person name="Moore E."/>
        </authorList>
    </citation>
    <scope>NUCLEOTIDE SEQUENCE [LARGE SCALE GENOMIC DNA]</scope>
    <source>
        <strain evidence="4 6">CCUG 54555</strain>
    </source>
</reference>
<dbReference type="Pfam" id="PF01841">
    <property type="entry name" value="Transglut_core"/>
    <property type="match status" value="1"/>
</dbReference>
<name>A0A6H9SR11_9BURK</name>
<evidence type="ECO:0000259" key="2">
    <source>
        <dbReference type="Pfam" id="PF01841"/>
    </source>
</evidence>
<dbReference type="PANTHER" id="PTHR33490">
    <property type="entry name" value="BLR5614 PROTEIN-RELATED"/>
    <property type="match status" value="1"/>
</dbReference>
<dbReference type="InterPro" id="IPR038765">
    <property type="entry name" value="Papain-like_cys_pep_sf"/>
</dbReference>
<evidence type="ECO:0000313" key="4">
    <source>
        <dbReference type="EMBL" id="KAB0641387.1"/>
    </source>
</evidence>
<feature type="compositionally biased region" description="Acidic residues" evidence="1">
    <location>
        <begin position="211"/>
        <end position="228"/>
    </location>
</feature>
<sequence>MRLAIRHISRYQFDDQATHALQRLRLRPQSGPGQTVRAWQVTIDGVEPTLSYADGLGNRIDLVRHDRGAKQEIVVVAAGVVETQDRAGILGNTDGYAPPWIFERETALTKAGDTVRELTQAIPIEPRSLDALHWLMTEVHGRIAYAPNLADAAVDAETALQSGEGTSRDHAHAFIAAARALKVPARYISGYVLADSAMQRIADAKQSASGDDAEAESEAEAEAEAEAEEALALQTGDGMQQVLGASHAAQSMGVPHPALGAQPQAAALMQQPAGHAWAEAYVEGLGWVGFDPFMNRCPDERYVRIAVGLDHRDAQPVTGLGASAVAVEISVVQSPELV</sequence>
<evidence type="ECO:0000256" key="1">
    <source>
        <dbReference type="SAM" id="MobiDB-lite"/>
    </source>
</evidence>
<dbReference type="Pfam" id="PF08379">
    <property type="entry name" value="Bact_transglu_N"/>
    <property type="match status" value="1"/>
</dbReference>
<accession>A0A6H9SR11</accession>
<dbReference type="RefSeq" id="WP_151065207.1">
    <property type="nucleotide sequence ID" value="NZ_CABVPL010000023.1"/>
</dbReference>
<organism evidence="4 6">
    <name type="scientific">Burkholderia latens</name>
    <dbReference type="NCBI Taxonomy" id="488446"/>
    <lineage>
        <taxon>Bacteria</taxon>
        <taxon>Pseudomonadati</taxon>
        <taxon>Pseudomonadota</taxon>
        <taxon>Betaproteobacteria</taxon>
        <taxon>Burkholderiales</taxon>
        <taxon>Burkholderiaceae</taxon>
        <taxon>Burkholderia</taxon>
        <taxon>Burkholderia cepacia complex</taxon>
    </lineage>
</organism>
<keyword evidence="6" id="KW-1185">Reference proteome</keyword>
<evidence type="ECO:0000313" key="6">
    <source>
        <dbReference type="Proteomes" id="UP000430232"/>
    </source>
</evidence>
<dbReference type="GeneID" id="99790646"/>
<dbReference type="InterPro" id="IPR002931">
    <property type="entry name" value="Transglutaminase-like"/>
</dbReference>
<dbReference type="AlphaFoldDB" id="A0A6H9SR11"/>
<dbReference type="SUPFAM" id="SSF54001">
    <property type="entry name" value="Cysteine proteinases"/>
    <property type="match status" value="1"/>
</dbReference>
<dbReference type="InterPro" id="IPR013589">
    <property type="entry name" value="Bac_transglu_N"/>
</dbReference>
<proteinExistence type="predicted"/>
<dbReference type="PANTHER" id="PTHR33490:SF6">
    <property type="entry name" value="SLL1049 PROTEIN"/>
    <property type="match status" value="1"/>
</dbReference>
<feature type="domain" description="Transglutaminase-like" evidence="2">
    <location>
        <begin position="129"/>
        <end position="292"/>
    </location>
</feature>
<gene>
    <name evidence="5" type="ORF">BLA24064_03371</name>
    <name evidence="4" type="ORF">F7R21_15895</name>
</gene>
<evidence type="ECO:0000313" key="7">
    <source>
        <dbReference type="Proteomes" id="UP000494222"/>
    </source>
</evidence>
<evidence type="ECO:0000259" key="3">
    <source>
        <dbReference type="Pfam" id="PF08379"/>
    </source>
</evidence>
<protein>
    <submittedName>
        <fullName evidence="4 5">Transglutaminase</fullName>
    </submittedName>
</protein>
<feature type="region of interest" description="Disordered" evidence="1">
    <location>
        <begin position="205"/>
        <end position="228"/>
    </location>
</feature>
<feature type="domain" description="Bacterial transglutaminase-like N-terminal" evidence="3">
    <location>
        <begin position="3"/>
        <end position="82"/>
    </location>
</feature>
<dbReference type="Proteomes" id="UP000430232">
    <property type="component" value="Unassembled WGS sequence"/>
</dbReference>
<dbReference type="EMBL" id="CABVPL010000023">
    <property type="protein sequence ID" value="VWB71993.1"/>
    <property type="molecule type" value="Genomic_DNA"/>
</dbReference>
<reference evidence="5 7" key="2">
    <citation type="submission" date="2019-09" db="EMBL/GenBank/DDBJ databases">
        <authorList>
            <person name="Depoorter E."/>
        </authorList>
    </citation>
    <scope>NUCLEOTIDE SEQUENCE [LARGE SCALE GENOMIC DNA]</scope>
    <source>
        <strain evidence="5">LMG 24064</strain>
    </source>
</reference>
<evidence type="ECO:0000313" key="5">
    <source>
        <dbReference type="EMBL" id="VWB71993.1"/>
    </source>
</evidence>
<dbReference type="Gene3D" id="3.10.620.30">
    <property type="match status" value="2"/>
</dbReference>
<dbReference type="OrthoDB" id="5438043at2"/>
<dbReference type="EMBL" id="VZOJ01000039">
    <property type="protein sequence ID" value="KAB0641387.1"/>
    <property type="molecule type" value="Genomic_DNA"/>
</dbReference>
<dbReference type="Proteomes" id="UP000494222">
    <property type="component" value="Unassembled WGS sequence"/>
</dbReference>